<reference evidence="2" key="1">
    <citation type="journal article" date="2023" name="G3 (Bethesda)">
        <title>A reference genome for the long-term kleptoplast-retaining sea slug Elysia crispata morphotype clarki.</title>
        <authorList>
            <person name="Eastman K.E."/>
            <person name="Pendleton A.L."/>
            <person name="Shaikh M.A."/>
            <person name="Suttiyut T."/>
            <person name="Ogas R."/>
            <person name="Tomko P."/>
            <person name="Gavelis G."/>
            <person name="Widhalm J.R."/>
            <person name="Wisecaver J.H."/>
        </authorList>
    </citation>
    <scope>NUCLEOTIDE SEQUENCE</scope>
    <source>
        <strain evidence="2">ECLA1</strain>
    </source>
</reference>
<gene>
    <name evidence="2" type="ORF">RRG08_036075</name>
</gene>
<evidence type="ECO:0000256" key="1">
    <source>
        <dbReference type="SAM" id="MobiDB-lite"/>
    </source>
</evidence>
<proteinExistence type="predicted"/>
<name>A0AAE1E0R2_9GAST</name>
<comment type="caution">
    <text evidence="2">The sequence shown here is derived from an EMBL/GenBank/DDBJ whole genome shotgun (WGS) entry which is preliminary data.</text>
</comment>
<dbReference type="EMBL" id="JAWDGP010001628">
    <property type="protein sequence ID" value="KAK3789782.1"/>
    <property type="molecule type" value="Genomic_DNA"/>
</dbReference>
<evidence type="ECO:0000313" key="3">
    <source>
        <dbReference type="Proteomes" id="UP001283361"/>
    </source>
</evidence>
<protein>
    <submittedName>
        <fullName evidence="2">Uncharacterized protein</fullName>
    </submittedName>
</protein>
<organism evidence="2 3">
    <name type="scientific">Elysia crispata</name>
    <name type="common">lettuce slug</name>
    <dbReference type="NCBI Taxonomy" id="231223"/>
    <lineage>
        <taxon>Eukaryota</taxon>
        <taxon>Metazoa</taxon>
        <taxon>Spiralia</taxon>
        <taxon>Lophotrochozoa</taxon>
        <taxon>Mollusca</taxon>
        <taxon>Gastropoda</taxon>
        <taxon>Heterobranchia</taxon>
        <taxon>Euthyneura</taxon>
        <taxon>Panpulmonata</taxon>
        <taxon>Sacoglossa</taxon>
        <taxon>Placobranchoidea</taxon>
        <taxon>Plakobranchidae</taxon>
        <taxon>Elysia</taxon>
    </lineage>
</organism>
<keyword evidence="3" id="KW-1185">Reference proteome</keyword>
<sequence length="172" mass="19269">MGSQPVGHDHSWGMGDEIIELQGFVYYTSIWGLGVRVVEKTRGTTHSRLPKTDNLRSTKESDPNRQADCGSRRRPKDGISYLLSLCKTSAHRLSYCAQTPFPRNAWEARLGQITEYTTSGLEKSSNSCAAGCRYSTQMALFGDADQRQKIWASLLDPLTRKIVLVQRLRGSE</sequence>
<feature type="region of interest" description="Disordered" evidence="1">
    <location>
        <begin position="43"/>
        <end position="73"/>
    </location>
</feature>
<accession>A0AAE1E0R2</accession>
<evidence type="ECO:0000313" key="2">
    <source>
        <dbReference type="EMBL" id="KAK3789782.1"/>
    </source>
</evidence>
<dbReference type="AlphaFoldDB" id="A0AAE1E0R2"/>
<dbReference type="Proteomes" id="UP001283361">
    <property type="component" value="Unassembled WGS sequence"/>
</dbReference>
<feature type="compositionally biased region" description="Basic and acidic residues" evidence="1">
    <location>
        <begin position="50"/>
        <end position="65"/>
    </location>
</feature>